<dbReference type="SUPFAM" id="SSF82544">
    <property type="entry name" value="GckA/TtuD-like"/>
    <property type="match status" value="1"/>
</dbReference>
<dbReference type="InterPro" id="IPR038614">
    <property type="entry name" value="GK_N_sf"/>
</dbReference>
<dbReference type="AlphaFoldDB" id="A0AAE3G2X0"/>
<evidence type="ECO:0000259" key="1">
    <source>
        <dbReference type="Pfam" id="PF05161"/>
    </source>
</evidence>
<dbReference type="InterPro" id="IPR037035">
    <property type="entry name" value="GK-like_C_sf"/>
</dbReference>
<accession>A0AAE3G2X0</accession>
<evidence type="ECO:0000313" key="3">
    <source>
        <dbReference type="EMBL" id="MCL9818554.1"/>
    </source>
</evidence>
<proteinExistence type="predicted"/>
<evidence type="ECO:0000313" key="4">
    <source>
        <dbReference type="Proteomes" id="UP001203207"/>
    </source>
</evidence>
<dbReference type="Pfam" id="PF05161">
    <property type="entry name" value="MOFRL"/>
    <property type="match status" value="1"/>
</dbReference>
<keyword evidence="3" id="KW-0808">Transferase</keyword>
<dbReference type="Gene3D" id="3.40.1480.10">
    <property type="entry name" value="MOFRL domain"/>
    <property type="match status" value="1"/>
</dbReference>
<protein>
    <submittedName>
        <fullName evidence="3">Glycerate kinase</fullName>
    </submittedName>
</protein>
<dbReference type="InterPro" id="IPR039760">
    <property type="entry name" value="MOFRL_protein"/>
</dbReference>
<evidence type="ECO:0000259" key="2">
    <source>
        <dbReference type="Pfam" id="PF13660"/>
    </source>
</evidence>
<comment type="caution">
    <text evidence="3">The sequence shown here is derived from an EMBL/GenBank/DDBJ whole genome shotgun (WGS) entry which is preliminary data.</text>
</comment>
<organism evidence="3 4">
    <name type="scientific">Natronocalculus amylovorans</name>
    <dbReference type="NCBI Taxonomy" id="2917812"/>
    <lineage>
        <taxon>Archaea</taxon>
        <taxon>Methanobacteriati</taxon>
        <taxon>Methanobacteriota</taxon>
        <taxon>Stenosarchaea group</taxon>
        <taxon>Halobacteria</taxon>
        <taxon>Halobacteriales</taxon>
        <taxon>Haloferacaceae</taxon>
        <taxon>Natronocalculus</taxon>
    </lineage>
</organism>
<dbReference type="PANTHER" id="PTHR12227">
    <property type="entry name" value="GLYCERATE KINASE"/>
    <property type="match status" value="1"/>
</dbReference>
<gene>
    <name evidence="3" type="ORF">AArcSt2_16575</name>
</gene>
<feature type="domain" description="MOFRL-associated" evidence="2">
    <location>
        <begin position="22"/>
        <end position="253"/>
    </location>
</feature>
<dbReference type="GO" id="GO:0008887">
    <property type="term" value="F:glycerate kinase activity"/>
    <property type="evidence" value="ECO:0007669"/>
    <property type="project" value="InterPro"/>
</dbReference>
<dbReference type="RefSeq" id="WP_250586340.1">
    <property type="nucleotide sequence ID" value="NZ_JAKRVX010000016.1"/>
</dbReference>
<reference evidence="3" key="1">
    <citation type="journal article" date="2022" name="Syst. Appl. Microbiol.">
        <title>Natronocalculus amylovorans gen. nov., sp. nov., and Natranaeroarchaeum aerophilus sp. nov., dominant culturable amylolytic natronoarchaea from hypersaline soda lakes in southwestern Siberia.</title>
        <authorList>
            <person name="Sorokin D.Y."/>
            <person name="Elcheninov A.G."/>
            <person name="Khizhniak T.V."/>
            <person name="Koenen M."/>
            <person name="Bale N.J."/>
            <person name="Damste J.S.S."/>
            <person name="Kublanov I.V."/>
        </authorList>
    </citation>
    <scope>NUCLEOTIDE SEQUENCE</scope>
    <source>
        <strain evidence="3">AArc-St2</strain>
    </source>
</reference>
<sequence length="447" mass="46865">MATLDLSEYRELYETAAEETALACTLSGILAAQPKQVCSELVSIDGDILTVAGEQYDLSVYDRVFVLGGGNAAGRVGYELESLLGSRINDGVIVTDDVVELDSISCIAGGHPIPTETAVAGATQLLELADRANEDDLILAVITGGGSALLPAPVDEISLDELQSVTDQLIRSGATITELNTVRKHLSKIKGGQLATIVSPATVVSLVFSDVVGNDQSVIASGPFAPDPTTFVDALTVLEQYDIDIPDTVTYRLEAGVRGEVAETPDKTDPVFDRVYTHILADNHTALNAAADTARNRGYTPIILSARIQGEAREAALFHLAIAEEVVNTGNPIDPPAVLLSGGETTVTVKHDGTGGPNQEFALRAAMSITDPTITVCSVDTDGIDGNADAAGALVSRDTIDAVEQAEVALSKNDAYRVLSHQDAIVRTGPTGTNVNDLRVFVIESDT</sequence>
<dbReference type="Gene3D" id="3.40.50.10180">
    <property type="entry name" value="Glycerate kinase, MOFRL-like N-terminal domain"/>
    <property type="match status" value="1"/>
</dbReference>
<keyword evidence="3" id="KW-0418">Kinase</keyword>
<dbReference type="PANTHER" id="PTHR12227:SF0">
    <property type="entry name" value="GLYCERATE KINASE"/>
    <property type="match status" value="1"/>
</dbReference>
<dbReference type="InterPro" id="IPR025286">
    <property type="entry name" value="MOFRL_assoc_dom"/>
</dbReference>
<dbReference type="Proteomes" id="UP001203207">
    <property type="component" value="Unassembled WGS sequence"/>
</dbReference>
<reference evidence="3" key="2">
    <citation type="submission" date="2022-02" db="EMBL/GenBank/DDBJ databases">
        <authorList>
            <person name="Elcheninov A.G."/>
            <person name="Sorokin D.Y."/>
            <person name="Kublanov I.V."/>
        </authorList>
    </citation>
    <scope>NUCLEOTIDE SEQUENCE</scope>
    <source>
        <strain evidence="3">AArc-St2</strain>
    </source>
</reference>
<dbReference type="EMBL" id="JAKRVX010000016">
    <property type="protein sequence ID" value="MCL9818554.1"/>
    <property type="molecule type" value="Genomic_DNA"/>
</dbReference>
<name>A0AAE3G2X0_9EURY</name>
<keyword evidence="4" id="KW-1185">Reference proteome</keyword>
<dbReference type="Pfam" id="PF13660">
    <property type="entry name" value="DUF4147"/>
    <property type="match status" value="1"/>
</dbReference>
<dbReference type="InterPro" id="IPR007835">
    <property type="entry name" value="MOFRL"/>
</dbReference>
<feature type="domain" description="MOFRL" evidence="1">
    <location>
        <begin position="338"/>
        <end position="437"/>
    </location>
</feature>
<dbReference type="GO" id="GO:0005737">
    <property type="term" value="C:cytoplasm"/>
    <property type="evidence" value="ECO:0007669"/>
    <property type="project" value="TreeGrafter"/>
</dbReference>